<dbReference type="EMBL" id="QCXQ01000001">
    <property type="protein sequence ID" value="PWG01112.1"/>
    <property type="molecule type" value="Genomic_DNA"/>
</dbReference>
<dbReference type="Gene3D" id="3.10.450.40">
    <property type="match status" value="2"/>
</dbReference>
<dbReference type="InterPro" id="IPR046350">
    <property type="entry name" value="Cystatin_sf"/>
</dbReference>
<keyword evidence="1" id="KW-1133">Transmembrane helix</keyword>
<gene>
    <name evidence="3" type="ORF">DCM90_01475</name>
</gene>
<dbReference type="SUPFAM" id="SSF54403">
    <property type="entry name" value="Cystatin/monellin"/>
    <property type="match status" value="2"/>
</dbReference>
<feature type="transmembrane region" description="Helical" evidence="1">
    <location>
        <begin position="15"/>
        <end position="35"/>
    </location>
</feature>
<dbReference type="OrthoDB" id="2242521at2"/>
<accession>A0A2V1N2C6</accession>
<dbReference type="Proteomes" id="UP000245080">
    <property type="component" value="Unassembled WGS sequence"/>
</dbReference>
<proteinExistence type="predicted"/>
<dbReference type="Pfam" id="PF17881">
    <property type="entry name" value="TseB"/>
    <property type="match status" value="1"/>
</dbReference>
<sequence>MRSDYQRTRSHRLRWLWGILIVIILIIFGGLYLVGHATSPLVHAQSAAVSKAKQSGVKPTSGFYWTNLNDVYYTVPGTKNKQSVYAIVPKSKQLKTTVVKQNSGLTRNDILKKVWSQQKPKKVLQAALGLFNGDPAWQVSYVNQSGKLCYVTYAFKTGETLQKIMNI</sequence>
<evidence type="ECO:0000313" key="3">
    <source>
        <dbReference type="EMBL" id="PWG01112.1"/>
    </source>
</evidence>
<protein>
    <recommendedName>
        <fullName evidence="2">Cell wall elongation regulator TseB-like domain-containing protein</fullName>
    </recommendedName>
</protein>
<keyword evidence="1" id="KW-0472">Membrane</keyword>
<comment type="caution">
    <text evidence="3">The sequence shown here is derived from an EMBL/GenBank/DDBJ whole genome shotgun (WGS) entry which is preliminary data.</text>
</comment>
<reference evidence="3 4" key="1">
    <citation type="journal article" date="2018" name="Int. J. Syst. Evol. Microbiol.">
        <title>Lactobacillus bambusae sp. nov., isolated from a traditional fermented Ma-bamboo shoots of Taiwan.</title>
        <authorList>
            <person name="Wang L.-T."/>
        </authorList>
    </citation>
    <scope>NUCLEOTIDE SEQUENCE [LARGE SCALE GENOMIC DNA]</scope>
    <source>
        <strain evidence="3 4">BS-W1</strain>
    </source>
</reference>
<dbReference type="AlphaFoldDB" id="A0A2V1N2C6"/>
<keyword evidence="4" id="KW-1185">Reference proteome</keyword>
<evidence type="ECO:0000256" key="1">
    <source>
        <dbReference type="SAM" id="Phobius"/>
    </source>
</evidence>
<dbReference type="InterPro" id="IPR041401">
    <property type="entry name" value="TseB-like_dom"/>
</dbReference>
<organism evidence="3 4">
    <name type="scientific">Levilactobacillus bambusae</name>
    <dbReference type="NCBI Taxonomy" id="2024736"/>
    <lineage>
        <taxon>Bacteria</taxon>
        <taxon>Bacillati</taxon>
        <taxon>Bacillota</taxon>
        <taxon>Bacilli</taxon>
        <taxon>Lactobacillales</taxon>
        <taxon>Lactobacillaceae</taxon>
        <taxon>Levilactobacillus</taxon>
    </lineage>
</organism>
<evidence type="ECO:0000313" key="4">
    <source>
        <dbReference type="Proteomes" id="UP000245080"/>
    </source>
</evidence>
<keyword evidence="1" id="KW-0812">Transmembrane</keyword>
<feature type="domain" description="Cell wall elongation regulator TseB-like" evidence="2">
    <location>
        <begin position="48"/>
        <end position="89"/>
    </location>
</feature>
<name>A0A2V1N2C6_9LACO</name>
<evidence type="ECO:0000259" key="2">
    <source>
        <dbReference type="Pfam" id="PF17881"/>
    </source>
</evidence>